<dbReference type="Proteomes" id="UP000019149">
    <property type="component" value="Unassembled WGS sequence"/>
</dbReference>
<dbReference type="KEGG" id="egl:EGR_08594"/>
<comment type="caution">
    <text evidence="1">The sequence shown here is derived from an EMBL/GenBank/DDBJ whole genome shotgun (WGS) entry which is preliminary data.</text>
</comment>
<name>W6U5V9_ECHGR</name>
<proteinExistence type="predicted"/>
<dbReference type="GeneID" id="36344309"/>
<dbReference type="CTD" id="36344309"/>
<accession>W6U5V9</accession>
<dbReference type="EMBL" id="APAU02000111">
    <property type="protein sequence ID" value="EUB56568.1"/>
    <property type="molecule type" value="Genomic_DNA"/>
</dbReference>
<reference evidence="1 2" key="1">
    <citation type="journal article" date="2013" name="Nat. Genet.">
        <title>The genome of the hydatid tapeworm Echinococcus granulosus.</title>
        <authorList>
            <person name="Zheng H."/>
            <person name="Zhang W."/>
            <person name="Zhang L."/>
            <person name="Zhang Z."/>
            <person name="Li J."/>
            <person name="Lu G."/>
            <person name="Zhu Y."/>
            <person name="Wang Y."/>
            <person name="Huang Y."/>
            <person name="Liu J."/>
            <person name="Kang H."/>
            <person name="Chen J."/>
            <person name="Wang L."/>
            <person name="Chen A."/>
            <person name="Yu S."/>
            <person name="Gao Z."/>
            <person name="Jin L."/>
            <person name="Gu W."/>
            <person name="Wang Z."/>
            <person name="Zhao L."/>
            <person name="Shi B."/>
            <person name="Wen H."/>
            <person name="Lin R."/>
            <person name="Jones M.K."/>
            <person name="Brejova B."/>
            <person name="Vinar T."/>
            <person name="Zhao G."/>
            <person name="McManus D.P."/>
            <person name="Chen Z."/>
            <person name="Zhou Y."/>
            <person name="Wang S."/>
        </authorList>
    </citation>
    <scope>NUCLEOTIDE SEQUENCE [LARGE SCALE GENOMIC DNA]</scope>
</reference>
<keyword evidence="2" id="KW-1185">Reference proteome</keyword>
<protein>
    <submittedName>
        <fullName evidence="1">Uncharacterized protein</fullName>
    </submittedName>
</protein>
<dbReference type="RefSeq" id="XP_024347764.1">
    <property type="nucleotide sequence ID" value="XM_024497843.1"/>
</dbReference>
<sequence length="164" mass="18297">MFIIIPPQKHGNETILLNPDLTSIFSYYFVSTADAKRGSRVGGAAALKKKSDFGGKKREKPNSLRLKLGSGLMKGAAKTGLNRITRNGEMKCSVHTLASFLDISFTFFSPPQKGTQKWIWSSIQYSTSMSANCSDLVLIEIWRYLLTFVSLKMFLLKKFVACQS</sequence>
<organism evidence="1 2">
    <name type="scientific">Echinococcus granulosus</name>
    <name type="common">Hydatid tapeworm</name>
    <dbReference type="NCBI Taxonomy" id="6210"/>
    <lineage>
        <taxon>Eukaryota</taxon>
        <taxon>Metazoa</taxon>
        <taxon>Spiralia</taxon>
        <taxon>Lophotrochozoa</taxon>
        <taxon>Platyhelminthes</taxon>
        <taxon>Cestoda</taxon>
        <taxon>Eucestoda</taxon>
        <taxon>Cyclophyllidea</taxon>
        <taxon>Taeniidae</taxon>
        <taxon>Echinococcus</taxon>
        <taxon>Echinococcus granulosus group</taxon>
    </lineage>
</organism>
<evidence type="ECO:0000313" key="1">
    <source>
        <dbReference type="EMBL" id="EUB56568.1"/>
    </source>
</evidence>
<evidence type="ECO:0000313" key="2">
    <source>
        <dbReference type="Proteomes" id="UP000019149"/>
    </source>
</evidence>
<dbReference type="AlphaFoldDB" id="W6U5V9"/>
<gene>
    <name evidence="1" type="ORF">EGR_08594</name>
</gene>